<dbReference type="KEGG" id="aol:S58_00660"/>
<evidence type="ECO:0000313" key="3">
    <source>
        <dbReference type="EMBL" id="BAM86087.1"/>
    </source>
</evidence>
<feature type="domain" description="Autotransporter" evidence="2">
    <location>
        <begin position="383"/>
        <end position="661"/>
    </location>
</feature>
<dbReference type="InterPro" id="IPR036709">
    <property type="entry name" value="Autotransporte_beta_dom_sf"/>
</dbReference>
<dbReference type="PROSITE" id="PS51257">
    <property type="entry name" value="PROKAR_LIPOPROTEIN"/>
    <property type="match status" value="1"/>
</dbReference>
<dbReference type="Gene3D" id="2.40.128.130">
    <property type="entry name" value="Autotransporter beta-domain"/>
    <property type="match status" value="1"/>
</dbReference>
<proteinExistence type="predicted"/>
<dbReference type="SUPFAM" id="SSF103515">
    <property type="entry name" value="Autotransporter"/>
    <property type="match status" value="1"/>
</dbReference>
<protein>
    <recommendedName>
        <fullName evidence="2">Autotransporter domain-containing protein</fullName>
    </recommendedName>
</protein>
<dbReference type="STRING" id="1245469.S58_00660"/>
<feature type="signal peptide" evidence="1">
    <location>
        <begin position="1"/>
        <end position="29"/>
    </location>
</feature>
<feature type="chain" id="PRO_5004061926" description="Autotransporter domain-containing protein" evidence="1">
    <location>
        <begin position="30"/>
        <end position="661"/>
    </location>
</feature>
<dbReference type="GO" id="GO:0019867">
    <property type="term" value="C:outer membrane"/>
    <property type="evidence" value="ECO:0007669"/>
    <property type="project" value="InterPro"/>
</dbReference>
<keyword evidence="4" id="KW-1185">Reference proteome</keyword>
<dbReference type="Pfam" id="PF03797">
    <property type="entry name" value="Autotransporter"/>
    <property type="match status" value="1"/>
</dbReference>
<sequence length="661" mass="68474">MLRSKVRAVVLWAMTSAACGIGCCGPAWAQSSVWDSTISNTNWYVPVAQLLAYMSPKTGFSNPIPIGDQTLWTLGTATNGFFTGTSIAQLRIGPALLTDTSTIQGFVTASGQITMLFTPTGGGTVTVGLGAMRTLNGVTSMEMQMITGDSLLVTHWAYMLPYDPATFTPPPPAPVPANSVPQWAWTAGTPWRIVSPALFGTQAPGRFVITNYQNGYFWGAGIAPAGSAAGGFTLLGSVTPEGRVLFNTLSRGSLTSLYGTASGNASSAQMVTSTYDLTGALTGDLAAMSLVQPYRDTLRSAGGRVGLEAADVLYRLSMTPAGWSGSMVSGFAALDNLTGASLGNAMKQTLPVLTGAASQATYVTQRAFRQTMTSRLDDVSSIGAAAGRNVWMQPLGGVAQQAGRDGVPGYGASGGGLAFGADTAVSSRAIIGGVFAYSHQTITGGDDAVPNRLGLASYQLGLYGAYAISRDVMLDYQLDGGLSDNGESRSLSFMSASAGGSYRSYSGHAGVGLKARIPLQDGFALVPSLRLDYGTVRSNSYRENGAGGFSLDVDPQTYQELTTTAGLKAVYALTRQIRLTGDIGAGYNGLNQKLQIGAAFSGGGDSFVTHGLGLSPWTYSAGLGLAAAGNDRLDLSLRYGIDVVPSGLVQQSGRAVLKIRL</sequence>
<dbReference type="SMART" id="SM00869">
    <property type="entry name" value="Autotransporter"/>
    <property type="match status" value="1"/>
</dbReference>
<keyword evidence="1" id="KW-0732">Signal</keyword>
<dbReference type="PATRIC" id="fig|1245469.3.peg.70"/>
<accession>M4Z0C1</accession>
<name>M4Z0C1_9BRAD</name>
<reference evidence="3 4" key="1">
    <citation type="journal article" date="2013" name="Appl. Environ. Microbiol.">
        <title>Genome analysis suggests that the soil oligotrophic bacterium Agromonas oligotrophica (Bradyrhizobium oligotrophicum) is a nitrogen-fixing symbiont of Aeschynomene indica.</title>
        <authorList>
            <person name="Okubo T."/>
            <person name="Fukushima S."/>
            <person name="Itakura M."/>
            <person name="Oshima K."/>
            <person name="Longtonglang A."/>
            <person name="Teaumroong N."/>
            <person name="Mitsui H."/>
            <person name="Hattori M."/>
            <person name="Hattori R."/>
            <person name="Hattori T."/>
            <person name="Minamisawa K."/>
        </authorList>
    </citation>
    <scope>NUCLEOTIDE SEQUENCE [LARGE SCALE GENOMIC DNA]</scope>
    <source>
        <strain evidence="3 4">S58</strain>
    </source>
</reference>
<dbReference type="RefSeq" id="WP_015663230.1">
    <property type="nucleotide sequence ID" value="NC_020453.1"/>
</dbReference>
<organism evidence="3 4">
    <name type="scientific">Bradyrhizobium oligotrophicum S58</name>
    <dbReference type="NCBI Taxonomy" id="1245469"/>
    <lineage>
        <taxon>Bacteria</taxon>
        <taxon>Pseudomonadati</taxon>
        <taxon>Pseudomonadota</taxon>
        <taxon>Alphaproteobacteria</taxon>
        <taxon>Hyphomicrobiales</taxon>
        <taxon>Nitrobacteraceae</taxon>
        <taxon>Bradyrhizobium</taxon>
    </lineage>
</organism>
<dbReference type="InterPro" id="IPR005546">
    <property type="entry name" value="Autotransporte_beta"/>
</dbReference>
<dbReference type="HOGENOM" id="CLU_405283_0_0_5"/>
<evidence type="ECO:0000256" key="1">
    <source>
        <dbReference type="SAM" id="SignalP"/>
    </source>
</evidence>
<evidence type="ECO:0000313" key="4">
    <source>
        <dbReference type="Proteomes" id="UP000011841"/>
    </source>
</evidence>
<evidence type="ECO:0000259" key="2">
    <source>
        <dbReference type="PROSITE" id="PS51208"/>
    </source>
</evidence>
<dbReference type="Proteomes" id="UP000011841">
    <property type="component" value="Chromosome"/>
</dbReference>
<dbReference type="OrthoDB" id="9780507at2"/>
<dbReference type="EMBL" id="AP012603">
    <property type="protein sequence ID" value="BAM86087.1"/>
    <property type="molecule type" value="Genomic_DNA"/>
</dbReference>
<gene>
    <name evidence="3" type="ORF">S58_00660</name>
</gene>
<dbReference type="GeneID" id="301820933"/>
<dbReference type="AlphaFoldDB" id="M4Z0C1"/>
<dbReference type="eggNOG" id="COG4625">
    <property type="taxonomic scope" value="Bacteria"/>
</dbReference>
<dbReference type="NCBIfam" id="TIGR01414">
    <property type="entry name" value="autotrans_barl"/>
    <property type="match status" value="1"/>
</dbReference>
<dbReference type="PROSITE" id="PS51208">
    <property type="entry name" value="AUTOTRANSPORTER"/>
    <property type="match status" value="1"/>
</dbReference>
<dbReference type="InterPro" id="IPR006315">
    <property type="entry name" value="OM_autotransptr_brl_dom"/>
</dbReference>